<proteinExistence type="inferred from homology"/>
<keyword evidence="3 10" id="KW-0808">Transferase</keyword>
<keyword evidence="4 10" id="KW-0812">Transmembrane</keyword>
<keyword evidence="7 10" id="KW-0472">Membrane</keyword>
<feature type="transmembrane region" description="Helical" evidence="10">
    <location>
        <begin position="6"/>
        <end position="28"/>
    </location>
</feature>
<dbReference type="EMBL" id="MPTB01000036">
    <property type="protein sequence ID" value="OMD43274.1"/>
    <property type="molecule type" value="Genomic_DNA"/>
</dbReference>
<evidence type="ECO:0000256" key="4">
    <source>
        <dbReference type="ARBA" id="ARBA00022692"/>
    </source>
</evidence>
<evidence type="ECO:0000256" key="2">
    <source>
        <dbReference type="ARBA" id="ARBA00022516"/>
    </source>
</evidence>
<dbReference type="GO" id="GO:0016746">
    <property type="term" value="F:acyltransferase activity"/>
    <property type="evidence" value="ECO:0007669"/>
    <property type="project" value="UniProtKB-KW"/>
</dbReference>
<sequence>MLMQYWWQLSLIGVVSYFLGNICGAVIVSNKFMHKDIRGLGSKNAGTTNMARVFGVKYGVATLLIDLLKALICVLIAKVIMTSIGGAEAGRLAGYLSGCAVIVGHNYPLLLGLKGGKGFASGIGVFMALQPLFTLILLVCGLLMLLIVDRMSVFALTFFAVETIYAWMVVPIGEWWVPAFVTVYLLLAVIAHWPNLVRLAHGEEKPLGLYHLLKYGKRAH</sequence>
<dbReference type="Proteomes" id="UP000187412">
    <property type="component" value="Unassembled WGS sequence"/>
</dbReference>
<feature type="transmembrane region" description="Helical" evidence="10">
    <location>
        <begin position="92"/>
        <end position="113"/>
    </location>
</feature>
<evidence type="ECO:0000256" key="5">
    <source>
        <dbReference type="ARBA" id="ARBA00022989"/>
    </source>
</evidence>
<evidence type="ECO:0000256" key="8">
    <source>
        <dbReference type="ARBA" id="ARBA00023209"/>
    </source>
</evidence>
<keyword evidence="9 10" id="KW-1208">Phospholipid metabolism</keyword>
<dbReference type="HAMAP" id="MF_01043">
    <property type="entry name" value="PlsY"/>
    <property type="match status" value="1"/>
</dbReference>
<dbReference type="SMART" id="SM01207">
    <property type="entry name" value="G3P_acyltransf"/>
    <property type="match status" value="1"/>
</dbReference>
<accession>A0ABX3H2D4</accession>
<organism evidence="11 12">
    <name type="scientific">Paenibacillus borealis</name>
    <dbReference type="NCBI Taxonomy" id="160799"/>
    <lineage>
        <taxon>Bacteria</taxon>
        <taxon>Bacillati</taxon>
        <taxon>Bacillota</taxon>
        <taxon>Bacilli</taxon>
        <taxon>Bacillales</taxon>
        <taxon>Paenibacillaceae</taxon>
        <taxon>Paenibacillus</taxon>
    </lineage>
</organism>
<name>A0ABX3H2D4_PAEBO</name>
<dbReference type="Pfam" id="PF02660">
    <property type="entry name" value="G3P_acyltransf"/>
    <property type="match status" value="1"/>
</dbReference>
<evidence type="ECO:0000256" key="7">
    <source>
        <dbReference type="ARBA" id="ARBA00023136"/>
    </source>
</evidence>
<gene>
    <name evidence="10" type="primary">plsY</name>
    <name evidence="11" type="ORF">BSK56_24440</name>
</gene>
<feature type="transmembrane region" description="Helical" evidence="10">
    <location>
        <begin position="58"/>
        <end position="80"/>
    </location>
</feature>
<evidence type="ECO:0000256" key="10">
    <source>
        <dbReference type="HAMAP-Rule" id="MF_01043"/>
    </source>
</evidence>
<comment type="function">
    <text evidence="10">Catalyzes the transfer of an acyl group from acyl-phosphate (acyl-PO(4)) to glycerol-3-phosphate (G3P) to form lysophosphatidic acid (LPA). This enzyme utilizes acyl-phosphate as fatty acyl donor, but not acyl-CoA or acyl-ACP.</text>
</comment>
<dbReference type="PANTHER" id="PTHR30309:SF0">
    <property type="entry name" value="GLYCEROL-3-PHOSPHATE ACYLTRANSFERASE-RELATED"/>
    <property type="match status" value="1"/>
</dbReference>
<comment type="similarity">
    <text evidence="10">Belongs to the PlsY family.</text>
</comment>
<comment type="subunit">
    <text evidence="10">Probably interacts with PlsX.</text>
</comment>
<comment type="caution">
    <text evidence="11">The sequence shown here is derived from an EMBL/GenBank/DDBJ whole genome shotgun (WGS) entry which is preliminary data.</text>
</comment>
<feature type="transmembrane region" description="Helical" evidence="10">
    <location>
        <begin position="153"/>
        <end position="170"/>
    </location>
</feature>
<keyword evidence="2 10" id="KW-0444">Lipid biosynthesis</keyword>
<evidence type="ECO:0000256" key="1">
    <source>
        <dbReference type="ARBA" id="ARBA00022475"/>
    </source>
</evidence>
<evidence type="ECO:0000256" key="3">
    <source>
        <dbReference type="ARBA" id="ARBA00022679"/>
    </source>
</evidence>
<comment type="subcellular location">
    <subcellularLocation>
        <location evidence="10">Cell membrane</location>
        <topology evidence="10">Multi-pass membrane protein</topology>
    </subcellularLocation>
</comment>
<evidence type="ECO:0000313" key="11">
    <source>
        <dbReference type="EMBL" id="OMD43274.1"/>
    </source>
</evidence>
<evidence type="ECO:0000313" key="12">
    <source>
        <dbReference type="Proteomes" id="UP000187412"/>
    </source>
</evidence>
<comment type="catalytic activity">
    <reaction evidence="10">
        <text>an acyl phosphate + sn-glycerol 3-phosphate = a 1-acyl-sn-glycero-3-phosphate + phosphate</text>
        <dbReference type="Rhea" id="RHEA:34075"/>
        <dbReference type="ChEBI" id="CHEBI:43474"/>
        <dbReference type="ChEBI" id="CHEBI:57597"/>
        <dbReference type="ChEBI" id="CHEBI:57970"/>
        <dbReference type="ChEBI" id="CHEBI:59918"/>
        <dbReference type="EC" id="2.3.1.275"/>
    </reaction>
</comment>
<keyword evidence="8 10" id="KW-0594">Phospholipid biosynthesis</keyword>
<keyword evidence="1 10" id="KW-1003">Cell membrane</keyword>
<keyword evidence="5 10" id="KW-1133">Transmembrane helix</keyword>
<reference evidence="11 12" key="1">
    <citation type="submission" date="2016-10" db="EMBL/GenBank/DDBJ databases">
        <title>Paenibacillus species isolates.</title>
        <authorList>
            <person name="Beno S.M."/>
        </authorList>
    </citation>
    <scope>NUCLEOTIDE SEQUENCE [LARGE SCALE GENOMIC DNA]</scope>
    <source>
        <strain evidence="11 12">FSL H7-0744</strain>
    </source>
</reference>
<comment type="pathway">
    <text evidence="10">Lipid metabolism; phospholipid metabolism.</text>
</comment>
<evidence type="ECO:0000256" key="9">
    <source>
        <dbReference type="ARBA" id="ARBA00023264"/>
    </source>
</evidence>
<keyword evidence="11" id="KW-0012">Acyltransferase</keyword>
<protein>
    <recommendedName>
        <fullName evidence="10">Glycerol-3-phosphate acyltransferase</fullName>
    </recommendedName>
    <alternativeName>
        <fullName evidence="10">Acyl-PO4 G3P acyltransferase</fullName>
    </alternativeName>
    <alternativeName>
        <fullName evidence="10">Acyl-phosphate--glycerol-3-phosphate acyltransferase</fullName>
    </alternativeName>
    <alternativeName>
        <fullName evidence="10">G3P acyltransferase</fullName>
        <shortName evidence="10">GPAT</shortName>
        <ecNumber evidence="10">2.3.1.275</ecNumber>
    </alternativeName>
    <alternativeName>
        <fullName evidence="10">Lysophosphatidic acid synthase</fullName>
        <shortName evidence="10">LPA synthase</shortName>
    </alternativeName>
</protein>
<feature type="transmembrane region" description="Helical" evidence="10">
    <location>
        <begin position="175"/>
        <end position="193"/>
    </location>
</feature>
<evidence type="ECO:0000256" key="6">
    <source>
        <dbReference type="ARBA" id="ARBA00023098"/>
    </source>
</evidence>
<dbReference type="InterPro" id="IPR003811">
    <property type="entry name" value="G3P_acylTferase_PlsY"/>
</dbReference>
<dbReference type="PANTHER" id="PTHR30309">
    <property type="entry name" value="INNER MEMBRANE PROTEIN YGIH"/>
    <property type="match status" value="1"/>
</dbReference>
<dbReference type="EC" id="2.3.1.275" evidence="10"/>
<feature type="transmembrane region" description="Helical" evidence="10">
    <location>
        <begin position="125"/>
        <end position="147"/>
    </location>
</feature>
<keyword evidence="12" id="KW-1185">Reference proteome</keyword>
<keyword evidence="6 10" id="KW-0443">Lipid metabolism</keyword>